<gene>
    <name evidence="2" type="ORF">CB5_LOCUS30886</name>
</gene>
<feature type="compositionally biased region" description="Gly residues" evidence="1">
    <location>
        <begin position="28"/>
        <end position="38"/>
    </location>
</feature>
<sequence>MQTPSSTPGDSGDPAAAAAGGAALGAAPGAGGDAGAAGGDAAAAERARFGALAYRRRLLRLRQILERYQWQARQSHARRMRARRLFWELQAIAEEEWVGRRLMTVAHDEFNHIATAPPRHNN</sequence>
<evidence type="ECO:0000256" key="1">
    <source>
        <dbReference type="SAM" id="MobiDB-lite"/>
    </source>
</evidence>
<evidence type="ECO:0000313" key="2">
    <source>
        <dbReference type="EMBL" id="CAD1847675.1"/>
    </source>
</evidence>
<feature type="region of interest" description="Disordered" evidence="1">
    <location>
        <begin position="1"/>
        <end position="40"/>
    </location>
</feature>
<reference evidence="2" key="1">
    <citation type="submission" date="2020-07" db="EMBL/GenBank/DDBJ databases">
        <authorList>
            <person name="Lin J."/>
        </authorList>
    </citation>
    <scope>NUCLEOTIDE SEQUENCE</scope>
</reference>
<dbReference type="AlphaFoldDB" id="A0A6V7QY45"/>
<name>A0A6V7QY45_ANACO</name>
<accession>A0A6V7QY45</accession>
<dbReference type="EMBL" id="CAJEUB010000058">
    <property type="protein sequence ID" value="CAD1847675.1"/>
    <property type="molecule type" value="Genomic_DNA"/>
</dbReference>
<feature type="compositionally biased region" description="Low complexity" evidence="1">
    <location>
        <begin position="9"/>
        <end position="27"/>
    </location>
</feature>
<organism evidence="2">
    <name type="scientific">Ananas comosus var. bracteatus</name>
    <name type="common">red pineapple</name>
    <dbReference type="NCBI Taxonomy" id="296719"/>
    <lineage>
        <taxon>Eukaryota</taxon>
        <taxon>Viridiplantae</taxon>
        <taxon>Streptophyta</taxon>
        <taxon>Embryophyta</taxon>
        <taxon>Tracheophyta</taxon>
        <taxon>Spermatophyta</taxon>
        <taxon>Magnoliopsida</taxon>
        <taxon>Liliopsida</taxon>
        <taxon>Poales</taxon>
        <taxon>Bromeliaceae</taxon>
        <taxon>Bromelioideae</taxon>
        <taxon>Ananas</taxon>
    </lineage>
</organism>
<protein>
    <submittedName>
        <fullName evidence="2">Uncharacterized protein</fullName>
    </submittedName>
</protein>
<proteinExistence type="predicted"/>